<keyword evidence="2" id="KW-1185">Reference proteome</keyword>
<dbReference type="InterPro" id="IPR011010">
    <property type="entry name" value="DNA_brk_join_enz"/>
</dbReference>
<organism evidence="1 2">
    <name type="scientific">Primorskyibacter flagellatus</name>
    <dbReference type="NCBI Taxonomy" id="1387277"/>
    <lineage>
        <taxon>Bacteria</taxon>
        <taxon>Pseudomonadati</taxon>
        <taxon>Pseudomonadota</taxon>
        <taxon>Alphaproteobacteria</taxon>
        <taxon>Rhodobacterales</taxon>
        <taxon>Roseobacteraceae</taxon>
        <taxon>Primorskyibacter</taxon>
    </lineage>
</organism>
<protein>
    <submittedName>
        <fullName evidence="1">Uncharacterized protein</fullName>
    </submittedName>
</protein>
<accession>A0A1W2BFY3</accession>
<dbReference type="STRING" id="1387277.SAMN06295998_1041"/>
<sequence>MVVVMKLKHVDELSGGRKRFRRRYPKAVARALGDSVFQVAMKAREGAELFTEHAKLLTEYEKIVDKARRKAAEDGQLSPFEHWREAVKEAEELVAGVSGVNSEDEARQVVGDDLKRRGADPVLYRAVMSPEAEEPPITMLDAKEMYRTERMAGAHGRNQKNRLERVCKRIESSLGSLDKLVLVDLKREHARKLRDDMLAAKKKDGSPLSSSSVRRELDMIRAIVSIAITEHDLHGKAHNPFDGLEVAKANAAPDTEWDKRDPLPRDVILAMRNRMRDKLRSPALGLMDLSRFCAAPSARLSHLSFESDGAFPTQC</sequence>
<dbReference type="AlphaFoldDB" id="A0A1W2BFY3"/>
<dbReference type="EMBL" id="FWYD01000004">
    <property type="protein sequence ID" value="SMC71734.1"/>
    <property type="molecule type" value="Genomic_DNA"/>
</dbReference>
<evidence type="ECO:0000313" key="1">
    <source>
        <dbReference type="EMBL" id="SMC71734.1"/>
    </source>
</evidence>
<evidence type="ECO:0000313" key="2">
    <source>
        <dbReference type="Proteomes" id="UP000192330"/>
    </source>
</evidence>
<dbReference type="GO" id="GO:0003677">
    <property type="term" value="F:DNA binding"/>
    <property type="evidence" value="ECO:0007669"/>
    <property type="project" value="InterPro"/>
</dbReference>
<name>A0A1W2BFY3_9RHOB</name>
<dbReference type="SUPFAM" id="SSF56349">
    <property type="entry name" value="DNA breaking-rejoining enzymes"/>
    <property type="match status" value="1"/>
</dbReference>
<gene>
    <name evidence="1" type="ORF">SAMN06295998_1041</name>
</gene>
<proteinExistence type="predicted"/>
<reference evidence="1 2" key="1">
    <citation type="submission" date="2017-04" db="EMBL/GenBank/DDBJ databases">
        <authorList>
            <person name="Afonso C.L."/>
            <person name="Miller P.J."/>
            <person name="Scott M.A."/>
            <person name="Spackman E."/>
            <person name="Goraichik I."/>
            <person name="Dimitrov K.M."/>
            <person name="Suarez D.L."/>
            <person name="Swayne D.E."/>
        </authorList>
    </citation>
    <scope>NUCLEOTIDE SEQUENCE [LARGE SCALE GENOMIC DNA]</scope>
    <source>
        <strain evidence="1 2">CGMCC 1.12644</strain>
    </source>
</reference>
<dbReference type="Proteomes" id="UP000192330">
    <property type="component" value="Unassembled WGS sequence"/>
</dbReference>